<evidence type="ECO:0000313" key="1">
    <source>
        <dbReference type="EMBL" id="CAK7326370.1"/>
    </source>
</evidence>
<accession>A0AAV1R012</accession>
<comment type="caution">
    <text evidence="1">The sequence shown here is derived from an EMBL/GenBank/DDBJ whole genome shotgun (WGS) entry which is preliminary data.</text>
</comment>
<reference evidence="1 2" key="1">
    <citation type="submission" date="2024-01" db="EMBL/GenBank/DDBJ databases">
        <authorList>
            <person name="Waweru B."/>
        </authorList>
    </citation>
    <scope>NUCLEOTIDE SEQUENCE [LARGE SCALE GENOMIC DNA]</scope>
</reference>
<keyword evidence="2" id="KW-1185">Reference proteome</keyword>
<gene>
    <name evidence="1" type="ORF">DCAF_LOCUS4070</name>
</gene>
<organism evidence="1 2">
    <name type="scientific">Dovyalis caffra</name>
    <dbReference type="NCBI Taxonomy" id="77055"/>
    <lineage>
        <taxon>Eukaryota</taxon>
        <taxon>Viridiplantae</taxon>
        <taxon>Streptophyta</taxon>
        <taxon>Embryophyta</taxon>
        <taxon>Tracheophyta</taxon>
        <taxon>Spermatophyta</taxon>
        <taxon>Magnoliopsida</taxon>
        <taxon>eudicotyledons</taxon>
        <taxon>Gunneridae</taxon>
        <taxon>Pentapetalae</taxon>
        <taxon>rosids</taxon>
        <taxon>fabids</taxon>
        <taxon>Malpighiales</taxon>
        <taxon>Salicaceae</taxon>
        <taxon>Flacourtieae</taxon>
        <taxon>Dovyalis</taxon>
    </lineage>
</organism>
<dbReference type="EMBL" id="CAWUPB010000851">
    <property type="protein sequence ID" value="CAK7326370.1"/>
    <property type="molecule type" value="Genomic_DNA"/>
</dbReference>
<name>A0AAV1R012_9ROSI</name>
<evidence type="ECO:0000313" key="2">
    <source>
        <dbReference type="Proteomes" id="UP001314170"/>
    </source>
</evidence>
<dbReference type="AlphaFoldDB" id="A0AAV1R012"/>
<protein>
    <submittedName>
        <fullName evidence="1">Uncharacterized protein</fullName>
    </submittedName>
</protein>
<proteinExistence type="predicted"/>
<dbReference type="Proteomes" id="UP001314170">
    <property type="component" value="Unassembled WGS sequence"/>
</dbReference>
<sequence>MESQIIGDQKYDMLNRDVVVGTVLPYTENGHHRDAIHPWQQPLGQKDCIKSEDKITGDKDHPMDECCANTLIEAKQFCPLGSYLMYQTRLLRMFLV</sequence>